<name>A0AA47NTB7_MERPO</name>
<evidence type="ECO:0000256" key="1">
    <source>
        <dbReference type="SAM" id="MobiDB-lite"/>
    </source>
</evidence>
<accession>A0AA47NTB7</accession>
<evidence type="ECO:0000313" key="3">
    <source>
        <dbReference type="Proteomes" id="UP001174136"/>
    </source>
</evidence>
<organism evidence="2 3">
    <name type="scientific">Merluccius polli</name>
    <name type="common">Benguela hake</name>
    <name type="synonym">Merluccius cadenati</name>
    <dbReference type="NCBI Taxonomy" id="89951"/>
    <lineage>
        <taxon>Eukaryota</taxon>
        <taxon>Metazoa</taxon>
        <taxon>Chordata</taxon>
        <taxon>Craniata</taxon>
        <taxon>Vertebrata</taxon>
        <taxon>Euteleostomi</taxon>
        <taxon>Actinopterygii</taxon>
        <taxon>Neopterygii</taxon>
        <taxon>Teleostei</taxon>
        <taxon>Neoteleostei</taxon>
        <taxon>Acanthomorphata</taxon>
        <taxon>Zeiogadaria</taxon>
        <taxon>Gadariae</taxon>
        <taxon>Gadiformes</taxon>
        <taxon>Gadoidei</taxon>
        <taxon>Merlucciidae</taxon>
        <taxon>Merluccius</taxon>
    </lineage>
</organism>
<feature type="region of interest" description="Disordered" evidence="1">
    <location>
        <begin position="63"/>
        <end position="94"/>
    </location>
</feature>
<protein>
    <submittedName>
        <fullName evidence="2">Uncharacterized protein</fullName>
    </submittedName>
</protein>
<feature type="region of interest" description="Disordered" evidence="1">
    <location>
        <begin position="443"/>
        <end position="468"/>
    </location>
</feature>
<dbReference type="Proteomes" id="UP001174136">
    <property type="component" value="Unassembled WGS sequence"/>
</dbReference>
<proteinExistence type="predicted"/>
<gene>
    <name evidence="2" type="ORF">N1851_028657</name>
</gene>
<feature type="compositionally biased region" description="Basic and acidic residues" evidence="1">
    <location>
        <begin position="82"/>
        <end position="94"/>
    </location>
</feature>
<comment type="caution">
    <text evidence="2">The sequence shown here is derived from an EMBL/GenBank/DDBJ whole genome shotgun (WGS) entry which is preliminary data.</text>
</comment>
<sequence length="468" mass="54078">MAVLAWLPTDCRLYRQEFPDLQAVTFDLPRSRERETHRVDRGYTHNTNVLMMVTGVSLSLSPKSWGARDEKGGRNSITDVPEETRHHRESEDTWDTRRPAHYTCTGEAWKEPVTWPATATKKEWEIFDHDVDQVLEAAIAGDEEGAVSQIQHPAKGKHLKEIAILRSDLRRLKKAFREATEVEKPALIKLRDNLRECIKILRQAECHHRDRKRRTKERCYFEKFNMRFTCGDFTTDRQRLESNQQRSYVRVLYIQQAPIRAFMDDLTITAKSVPQGRWILEDLVELTDWARMEFKPAKSRSLVLRRGHVQDRFLFKITEDIIPTGRLQRQGECEGEEEIQAETWMTPLENSGLPGKYKAWGYQYGVLPRLVWPLLVYEVPVSTVDGLKRKMNTYLRRWLASQEASASLTCTAQAASCSCLQDARVHQADIEIRTGHKWSASTALKGAEDRQHHQAGRGGILGNLDKVE</sequence>
<keyword evidence="3" id="KW-1185">Reference proteome</keyword>
<evidence type="ECO:0000313" key="2">
    <source>
        <dbReference type="EMBL" id="KAK0135502.1"/>
    </source>
</evidence>
<dbReference type="EMBL" id="JAOPHQ010005422">
    <property type="protein sequence ID" value="KAK0135502.1"/>
    <property type="molecule type" value="Genomic_DNA"/>
</dbReference>
<reference evidence="2" key="1">
    <citation type="journal article" date="2023" name="Front. Mar. Sci.">
        <title>A new Merluccius polli reference genome to investigate the effects of global change in West African waters.</title>
        <authorList>
            <person name="Mateo J.L."/>
            <person name="Blanco-Fernandez C."/>
            <person name="Garcia-Vazquez E."/>
            <person name="Machado-Schiaffino G."/>
        </authorList>
    </citation>
    <scope>NUCLEOTIDE SEQUENCE</scope>
    <source>
        <strain evidence="2">C29</strain>
        <tissue evidence="2">Fin</tissue>
    </source>
</reference>
<dbReference type="AlphaFoldDB" id="A0AA47NTB7"/>